<comment type="caution">
    <text evidence="2">The sequence shown here is derived from an EMBL/GenBank/DDBJ whole genome shotgun (WGS) entry which is preliminary data.</text>
</comment>
<name>A0A9P5X7D1_9AGAR</name>
<organism evidence="2 3">
    <name type="scientific">Macrolepiota fuliginosa MF-IS2</name>
    <dbReference type="NCBI Taxonomy" id="1400762"/>
    <lineage>
        <taxon>Eukaryota</taxon>
        <taxon>Fungi</taxon>
        <taxon>Dikarya</taxon>
        <taxon>Basidiomycota</taxon>
        <taxon>Agaricomycotina</taxon>
        <taxon>Agaricomycetes</taxon>
        <taxon>Agaricomycetidae</taxon>
        <taxon>Agaricales</taxon>
        <taxon>Agaricineae</taxon>
        <taxon>Agaricaceae</taxon>
        <taxon>Macrolepiota</taxon>
    </lineage>
</organism>
<dbReference type="Gene3D" id="1.20.1280.50">
    <property type="match status" value="1"/>
</dbReference>
<dbReference type="InterPro" id="IPR001810">
    <property type="entry name" value="F-box_dom"/>
</dbReference>
<dbReference type="Proteomes" id="UP000807342">
    <property type="component" value="Unassembled WGS sequence"/>
</dbReference>
<dbReference type="Pfam" id="PF12937">
    <property type="entry name" value="F-box-like"/>
    <property type="match status" value="1"/>
</dbReference>
<dbReference type="PROSITE" id="PS50181">
    <property type="entry name" value="FBOX"/>
    <property type="match status" value="1"/>
</dbReference>
<dbReference type="InterPro" id="IPR036047">
    <property type="entry name" value="F-box-like_dom_sf"/>
</dbReference>
<protein>
    <recommendedName>
        <fullName evidence="1">F-box domain-containing protein</fullName>
    </recommendedName>
</protein>
<sequence>MSESSAIDKLPPELLGRIFSFCQGFGVMQYSMQARTLSVCRQWREIALSDNRLWNRIIVGLRRTFPPPPLLELYLERSGAMHLNIFIESASSQAWVLSAEDQARYFSDMLKILLPHLYRWRSFKVQLTDGAHTSIFDALESIPYIAATRLEVVGLRFGPDFSRDAEILGAIALAPVLHHMGWHTMRPSLPISLLSSVSWDSLRKFTFTCRCDWMGILSFLSHLTSIETLDITHLNGFPDGVNEGPLSSTLLPNLRALHLATSPTNFIALSYLSCPKLEALRVTIRQEELSGEWQSFIPSIQSLKSPLRYLYVNAFMGMPADLAPEFFRVPGLADIAVLQFTFGCRTDWTREIQVRVEQAVAENCPERSMHWKLDTGERSVCAGWCGPQAFKELGQCKFYDFKASVLMSILTLQ</sequence>
<dbReference type="EMBL" id="MU151302">
    <property type="protein sequence ID" value="KAF9445425.1"/>
    <property type="molecule type" value="Genomic_DNA"/>
</dbReference>
<gene>
    <name evidence="2" type="ORF">P691DRAFT_270855</name>
</gene>
<evidence type="ECO:0000259" key="1">
    <source>
        <dbReference type="PROSITE" id="PS50181"/>
    </source>
</evidence>
<dbReference type="AlphaFoldDB" id="A0A9P5X7D1"/>
<dbReference type="OrthoDB" id="2269034at2759"/>
<reference evidence="2" key="1">
    <citation type="submission" date="2020-11" db="EMBL/GenBank/DDBJ databases">
        <authorList>
            <consortium name="DOE Joint Genome Institute"/>
            <person name="Ahrendt S."/>
            <person name="Riley R."/>
            <person name="Andreopoulos W."/>
            <person name="Labutti K."/>
            <person name="Pangilinan J."/>
            <person name="Ruiz-Duenas F.J."/>
            <person name="Barrasa J.M."/>
            <person name="Sanchez-Garcia M."/>
            <person name="Camarero S."/>
            <person name="Miyauchi S."/>
            <person name="Serrano A."/>
            <person name="Linde D."/>
            <person name="Babiker R."/>
            <person name="Drula E."/>
            <person name="Ayuso-Fernandez I."/>
            <person name="Pacheco R."/>
            <person name="Padilla G."/>
            <person name="Ferreira P."/>
            <person name="Barriuso J."/>
            <person name="Kellner H."/>
            <person name="Castanera R."/>
            <person name="Alfaro M."/>
            <person name="Ramirez L."/>
            <person name="Pisabarro A.G."/>
            <person name="Kuo A."/>
            <person name="Tritt A."/>
            <person name="Lipzen A."/>
            <person name="He G."/>
            <person name="Yan M."/>
            <person name="Ng V."/>
            <person name="Cullen D."/>
            <person name="Martin F."/>
            <person name="Rosso M.-N."/>
            <person name="Henrissat B."/>
            <person name="Hibbett D."/>
            <person name="Martinez A.T."/>
            <person name="Grigoriev I.V."/>
        </authorList>
    </citation>
    <scope>NUCLEOTIDE SEQUENCE</scope>
    <source>
        <strain evidence="2">MF-IS2</strain>
    </source>
</reference>
<dbReference type="SUPFAM" id="SSF52047">
    <property type="entry name" value="RNI-like"/>
    <property type="match status" value="1"/>
</dbReference>
<accession>A0A9P5X7D1</accession>
<feature type="domain" description="F-box" evidence="1">
    <location>
        <begin position="4"/>
        <end position="57"/>
    </location>
</feature>
<evidence type="ECO:0000313" key="3">
    <source>
        <dbReference type="Proteomes" id="UP000807342"/>
    </source>
</evidence>
<proteinExistence type="predicted"/>
<dbReference type="SUPFAM" id="SSF81383">
    <property type="entry name" value="F-box domain"/>
    <property type="match status" value="1"/>
</dbReference>
<keyword evidence="3" id="KW-1185">Reference proteome</keyword>
<evidence type="ECO:0000313" key="2">
    <source>
        <dbReference type="EMBL" id="KAF9445425.1"/>
    </source>
</evidence>